<dbReference type="Gene3D" id="3.20.20.80">
    <property type="entry name" value="Glycosidases"/>
    <property type="match status" value="1"/>
</dbReference>
<dbReference type="InterPro" id="IPR011013">
    <property type="entry name" value="Gal_mutarotase_sf_dom"/>
</dbReference>
<keyword evidence="2 8" id="KW-0378">Hydrolase</keyword>
<accession>A0A2P7B1N1</accession>
<feature type="domain" description="Glycoside hydrolase family 31 TIM barrel" evidence="5">
    <location>
        <begin position="301"/>
        <end position="644"/>
    </location>
</feature>
<dbReference type="Pfam" id="PF21365">
    <property type="entry name" value="Glyco_hydro_31_3rd"/>
    <property type="match status" value="1"/>
</dbReference>
<dbReference type="Proteomes" id="UP000241158">
    <property type="component" value="Unassembled WGS sequence"/>
</dbReference>
<evidence type="ECO:0000256" key="1">
    <source>
        <dbReference type="ARBA" id="ARBA00007806"/>
    </source>
</evidence>
<dbReference type="EMBL" id="PGGN01000001">
    <property type="protein sequence ID" value="PSH60375.1"/>
    <property type="molecule type" value="Genomic_DNA"/>
</dbReference>
<name>A0A2P7B1N1_9HYPH</name>
<dbReference type="InterPro" id="IPR000322">
    <property type="entry name" value="Glyco_hydro_31_TIM"/>
</dbReference>
<dbReference type="PANTHER" id="PTHR43863">
    <property type="entry name" value="HYDROLASE, PUTATIVE (AFU_ORTHOLOGUE AFUA_1G03140)-RELATED"/>
    <property type="match status" value="1"/>
</dbReference>
<dbReference type="RefSeq" id="WP_106715690.1">
    <property type="nucleotide sequence ID" value="NZ_JACHXT010000004.1"/>
</dbReference>
<reference evidence="9" key="1">
    <citation type="submission" date="2017-11" db="EMBL/GenBank/DDBJ databases">
        <authorList>
            <person name="Kuznetsova I."/>
            <person name="Sazanova A."/>
            <person name="Chirak E."/>
            <person name="Safronova V."/>
            <person name="Willems A."/>
        </authorList>
    </citation>
    <scope>NUCLEOTIDE SEQUENCE [LARGE SCALE GENOMIC DNA]</scope>
    <source>
        <strain evidence="9">PEPV15</strain>
    </source>
</reference>
<dbReference type="InterPro" id="IPR013780">
    <property type="entry name" value="Glyco_hydro_b"/>
</dbReference>
<proteinExistence type="inferred from homology"/>
<dbReference type="SUPFAM" id="SSF51011">
    <property type="entry name" value="Glycosyl hydrolase domain"/>
    <property type="match status" value="1"/>
</dbReference>
<dbReference type="AlphaFoldDB" id="A0A2P7B1N1"/>
<dbReference type="SUPFAM" id="SSF51445">
    <property type="entry name" value="(Trans)glycosidases"/>
    <property type="match status" value="1"/>
</dbReference>
<dbReference type="OrthoDB" id="176168at2"/>
<evidence type="ECO:0000313" key="8">
    <source>
        <dbReference type="EMBL" id="PSH60375.1"/>
    </source>
</evidence>
<dbReference type="Gene3D" id="2.60.40.1180">
    <property type="entry name" value="Golgi alpha-mannosidase II"/>
    <property type="match status" value="2"/>
</dbReference>
<feature type="signal peptide" evidence="4">
    <location>
        <begin position="1"/>
        <end position="20"/>
    </location>
</feature>
<gene>
    <name evidence="8" type="ORF">CU100_06740</name>
</gene>
<comment type="caution">
    <text evidence="8">The sequence shown here is derived from an EMBL/GenBank/DDBJ whole genome shotgun (WGS) entry which is preliminary data.</text>
</comment>
<dbReference type="GO" id="GO:0004553">
    <property type="term" value="F:hydrolase activity, hydrolyzing O-glycosyl compounds"/>
    <property type="evidence" value="ECO:0007669"/>
    <property type="project" value="InterPro"/>
</dbReference>
<dbReference type="InterPro" id="IPR017853">
    <property type="entry name" value="GH"/>
</dbReference>
<evidence type="ECO:0000259" key="6">
    <source>
        <dbReference type="Pfam" id="PF17137"/>
    </source>
</evidence>
<feature type="domain" description="DUF5110" evidence="6">
    <location>
        <begin position="757"/>
        <end position="826"/>
    </location>
</feature>
<dbReference type="GO" id="GO:0005975">
    <property type="term" value="P:carbohydrate metabolic process"/>
    <property type="evidence" value="ECO:0007669"/>
    <property type="project" value="InterPro"/>
</dbReference>
<feature type="chain" id="PRO_5015194089" evidence="4">
    <location>
        <begin position="21"/>
        <end position="892"/>
    </location>
</feature>
<organism evidence="8 9">
    <name type="scientific">Phyllobacterium endophyticum</name>
    <dbReference type="NCBI Taxonomy" id="1149773"/>
    <lineage>
        <taxon>Bacteria</taxon>
        <taxon>Pseudomonadati</taxon>
        <taxon>Pseudomonadota</taxon>
        <taxon>Alphaproteobacteria</taxon>
        <taxon>Hyphomicrobiales</taxon>
        <taxon>Phyllobacteriaceae</taxon>
        <taxon>Phyllobacterium</taxon>
    </lineage>
</organism>
<evidence type="ECO:0000259" key="5">
    <source>
        <dbReference type="Pfam" id="PF01055"/>
    </source>
</evidence>
<keyword evidence="9" id="KW-1185">Reference proteome</keyword>
<dbReference type="InterPro" id="IPR051816">
    <property type="entry name" value="Glycosyl_Hydrolase_31"/>
</dbReference>
<dbReference type="PANTHER" id="PTHR43863:SF2">
    <property type="entry name" value="MALTASE-GLUCOAMYLASE"/>
    <property type="match status" value="1"/>
</dbReference>
<comment type="similarity">
    <text evidence="1 2">Belongs to the glycosyl hydrolase 31 family.</text>
</comment>
<feature type="compositionally biased region" description="Basic and acidic residues" evidence="3">
    <location>
        <begin position="41"/>
        <end position="51"/>
    </location>
</feature>
<keyword evidence="4" id="KW-0732">Signal</keyword>
<dbReference type="Pfam" id="PF17137">
    <property type="entry name" value="DUF5110"/>
    <property type="match status" value="1"/>
</dbReference>
<feature type="domain" description="Glycosyl hydrolase family 31 C-terminal" evidence="7">
    <location>
        <begin position="655"/>
        <end position="741"/>
    </location>
</feature>
<dbReference type="InterPro" id="IPR048395">
    <property type="entry name" value="Glyco_hydro_31_C"/>
</dbReference>
<dbReference type="InterPro" id="IPR033403">
    <property type="entry name" value="DUF5110"/>
</dbReference>
<dbReference type="Gene3D" id="2.60.40.1760">
    <property type="entry name" value="glycosyl hydrolase (family 31)"/>
    <property type="match status" value="1"/>
</dbReference>
<dbReference type="Pfam" id="PF01055">
    <property type="entry name" value="Glyco_hydro_31_2nd"/>
    <property type="match status" value="1"/>
</dbReference>
<feature type="region of interest" description="Disordered" evidence="3">
    <location>
        <begin position="24"/>
        <end position="81"/>
    </location>
</feature>
<evidence type="ECO:0000256" key="3">
    <source>
        <dbReference type="SAM" id="MobiDB-lite"/>
    </source>
</evidence>
<dbReference type="SUPFAM" id="SSF74650">
    <property type="entry name" value="Galactose mutarotase-like"/>
    <property type="match status" value="1"/>
</dbReference>
<protein>
    <submittedName>
        <fullName evidence="8">Glycoside hydrolase family 31</fullName>
    </submittedName>
</protein>
<evidence type="ECO:0000256" key="2">
    <source>
        <dbReference type="RuleBase" id="RU361185"/>
    </source>
</evidence>
<evidence type="ECO:0000313" key="9">
    <source>
        <dbReference type="Proteomes" id="UP000241158"/>
    </source>
</evidence>
<evidence type="ECO:0000256" key="4">
    <source>
        <dbReference type="SAM" id="SignalP"/>
    </source>
</evidence>
<evidence type="ECO:0000259" key="7">
    <source>
        <dbReference type="Pfam" id="PF21365"/>
    </source>
</evidence>
<dbReference type="GO" id="GO:0030246">
    <property type="term" value="F:carbohydrate binding"/>
    <property type="evidence" value="ECO:0007669"/>
    <property type="project" value="InterPro"/>
</dbReference>
<keyword evidence="2" id="KW-0326">Glycosidase</keyword>
<sequence>MNRIHITALGLLLLPGLANCNGKDSHAPQNTSQIGGSFELQKGEPGEKGQAGDKGIAGDKGPAGDKGATGDKGETPAELTAVRPINEDTITPRPGGFDVQLQNDVLEVRAVASNAFRVHFLPDGVATSATRVIDPSIKFGVPYEVKSLPGKGADLIAGQNTARWIPRTSTIEIINGTKKVLMSLKTEDLKNRDVIVRHDPEDTLYGVNSDGAEERSENLYRDRAQDLKAGRQGHAGAPFVWSTAGYGVLVDTMGSRKSTVNLANKRYIDFTRNSKPDVDAYLMVGTPFEIFGAMAKISGRTPLFPKWAMGFTNSQWGADDAWNDKRNGSGQLQGMTEPKFRNIIKGYRERNIPIDAFTFDLDWTYWGGMDSSGTKVPNAQFQWNTERFPGMGPNRPQNADDNMRLFAEQQGIKLTAILKPRVAVDSEEGNFLKQNDYWMPTAPIFKDYFTSTQMRHVDFAKPAVRSWYFGQLKNVFDGGIKGWWNDEADSSEATDEGNETEGLDMQRGLYDGQRAISNERVWSINRNFYLGAQRHAHGLWSGDIDNGFESMALQRQRMLSAINAGAQQWTMDGGGFRNGKGTLPGGGTGYEDYARWVQFAAFTPIFRVHGDNAVQRQPWYYSEGEAPAVAAIRLRYKLIPYIYSYEHQRRKNGVGLVRPLLFDWPNDENVRNHVDSWMFGEWLMVSPVVQQGQKDKWIYYPEGKWIDWRWGAIHEGGKGEKYGLNNGWTDLPLFIRQGAIIPMQPDMQYVGEKPLTQLDIEVYPDTKRTSFEYYNDDGKTYDYENGVYFSQLFSAQKSDNKVEFETAAPEGRYKPETEYYLVKIYGSTASAVSVNGQPATSLGTLDALKHAAGPGWAAGNETAPSTREGLKDPVTYIRIKAGEKQNVVLTTR</sequence>